<gene>
    <name evidence="1" type="ORF">HHK36_016064</name>
</gene>
<protein>
    <submittedName>
        <fullName evidence="1">Uncharacterized protein</fullName>
    </submittedName>
</protein>
<proteinExistence type="predicted"/>
<evidence type="ECO:0000313" key="2">
    <source>
        <dbReference type="Proteomes" id="UP000655225"/>
    </source>
</evidence>
<evidence type="ECO:0000313" key="1">
    <source>
        <dbReference type="EMBL" id="KAF8397157.1"/>
    </source>
</evidence>
<reference evidence="1 2" key="1">
    <citation type="submission" date="2020-04" db="EMBL/GenBank/DDBJ databases">
        <title>Plant Genome Project.</title>
        <authorList>
            <person name="Zhang R.-G."/>
        </authorList>
    </citation>
    <scope>NUCLEOTIDE SEQUENCE [LARGE SCALE GENOMIC DNA]</scope>
    <source>
        <strain evidence="1">YNK0</strain>
        <tissue evidence="1">Leaf</tissue>
    </source>
</reference>
<dbReference type="EMBL" id="JABCRI010000011">
    <property type="protein sequence ID" value="KAF8397157.1"/>
    <property type="molecule type" value="Genomic_DNA"/>
</dbReference>
<sequence length="120" mass="13779">MGEMMGSSARASEHGFPKQEPRLWAPFWLGKAGPSQRRWHCRRFELEGRRRELEDRLLQNNPDTKIFRSQTLEFAEDMEILFGGTTATGKAAWTPGRNSFPNDMLRTSHNSVDLTVDIDV</sequence>
<dbReference type="AlphaFoldDB" id="A0A835DDV6"/>
<dbReference type="Proteomes" id="UP000655225">
    <property type="component" value="Unassembled WGS sequence"/>
</dbReference>
<organism evidence="1 2">
    <name type="scientific">Tetracentron sinense</name>
    <name type="common">Spur-leaf</name>
    <dbReference type="NCBI Taxonomy" id="13715"/>
    <lineage>
        <taxon>Eukaryota</taxon>
        <taxon>Viridiplantae</taxon>
        <taxon>Streptophyta</taxon>
        <taxon>Embryophyta</taxon>
        <taxon>Tracheophyta</taxon>
        <taxon>Spermatophyta</taxon>
        <taxon>Magnoliopsida</taxon>
        <taxon>Trochodendrales</taxon>
        <taxon>Trochodendraceae</taxon>
        <taxon>Tetracentron</taxon>
    </lineage>
</organism>
<name>A0A835DDV6_TETSI</name>
<keyword evidence="2" id="KW-1185">Reference proteome</keyword>
<accession>A0A835DDV6</accession>
<comment type="caution">
    <text evidence="1">The sequence shown here is derived from an EMBL/GenBank/DDBJ whole genome shotgun (WGS) entry which is preliminary data.</text>
</comment>